<feature type="region of interest" description="Disordered" evidence="1">
    <location>
        <begin position="1"/>
        <end position="62"/>
    </location>
</feature>
<comment type="caution">
    <text evidence="2">The sequence shown here is derived from an EMBL/GenBank/DDBJ whole genome shotgun (WGS) entry which is preliminary data.</text>
</comment>
<gene>
    <name evidence="2" type="ORF">JKF63_00897</name>
</gene>
<evidence type="ECO:0000313" key="3">
    <source>
        <dbReference type="Proteomes" id="UP000674318"/>
    </source>
</evidence>
<feature type="compositionally biased region" description="Low complexity" evidence="1">
    <location>
        <begin position="53"/>
        <end position="62"/>
    </location>
</feature>
<dbReference type="AlphaFoldDB" id="A0A836L1G7"/>
<feature type="compositionally biased region" description="Polar residues" evidence="1">
    <location>
        <begin position="517"/>
        <end position="526"/>
    </location>
</feature>
<dbReference type="RefSeq" id="XP_067753103.1">
    <property type="nucleotide sequence ID" value="XM_067896946.1"/>
</dbReference>
<dbReference type="Proteomes" id="UP000674318">
    <property type="component" value="Unassembled WGS sequence"/>
</dbReference>
<feature type="region of interest" description="Disordered" evidence="1">
    <location>
        <begin position="239"/>
        <end position="264"/>
    </location>
</feature>
<feature type="compositionally biased region" description="Polar residues" evidence="1">
    <location>
        <begin position="635"/>
        <end position="652"/>
    </location>
</feature>
<reference evidence="2 3" key="1">
    <citation type="submission" date="2021-02" db="EMBL/GenBank/DDBJ databases">
        <title>Porcisia hertigi Genome sequencing and assembly.</title>
        <authorList>
            <person name="Almutairi H."/>
            <person name="Gatherer D."/>
        </authorList>
    </citation>
    <scope>NUCLEOTIDE SEQUENCE [LARGE SCALE GENOMIC DNA]</scope>
    <source>
        <strain evidence="2 3">C119</strain>
    </source>
</reference>
<feature type="region of interest" description="Disordered" evidence="1">
    <location>
        <begin position="712"/>
        <end position="784"/>
    </location>
</feature>
<dbReference type="EMBL" id="JAFJZO010000036">
    <property type="protein sequence ID" value="KAG5490775.1"/>
    <property type="molecule type" value="Genomic_DNA"/>
</dbReference>
<dbReference type="KEGG" id="phet:94287023"/>
<feature type="region of interest" description="Disordered" evidence="1">
    <location>
        <begin position="818"/>
        <end position="863"/>
    </location>
</feature>
<proteinExistence type="predicted"/>
<feature type="compositionally biased region" description="Polar residues" evidence="1">
    <location>
        <begin position="712"/>
        <end position="728"/>
    </location>
</feature>
<feature type="region of interest" description="Disordered" evidence="1">
    <location>
        <begin position="391"/>
        <end position="429"/>
    </location>
</feature>
<keyword evidence="3" id="KW-1185">Reference proteome</keyword>
<evidence type="ECO:0000256" key="1">
    <source>
        <dbReference type="SAM" id="MobiDB-lite"/>
    </source>
</evidence>
<organism evidence="2 3">
    <name type="scientific">Porcisia hertigi</name>
    <dbReference type="NCBI Taxonomy" id="2761500"/>
    <lineage>
        <taxon>Eukaryota</taxon>
        <taxon>Discoba</taxon>
        <taxon>Euglenozoa</taxon>
        <taxon>Kinetoplastea</taxon>
        <taxon>Metakinetoplastina</taxon>
        <taxon>Trypanosomatida</taxon>
        <taxon>Trypanosomatidae</taxon>
        <taxon>Leishmaniinae</taxon>
        <taxon>Porcisia</taxon>
    </lineage>
</organism>
<protein>
    <submittedName>
        <fullName evidence="2">Uncharacterized protein</fullName>
    </submittedName>
</protein>
<dbReference type="OrthoDB" id="266688at2759"/>
<feature type="compositionally biased region" description="Low complexity" evidence="1">
    <location>
        <begin position="730"/>
        <end position="742"/>
    </location>
</feature>
<feature type="compositionally biased region" description="Basic residues" evidence="1">
    <location>
        <begin position="755"/>
        <end position="765"/>
    </location>
</feature>
<feature type="region of interest" description="Disordered" evidence="1">
    <location>
        <begin position="619"/>
        <end position="652"/>
    </location>
</feature>
<name>A0A836L1G7_9TRYP</name>
<accession>A0A836L1G7</accession>
<evidence type="ECO:0000313" key="2">
    <source>
        <dbReference type="EMBL" id="KAG5490775.1"/>
    </source>
</evidence>
<feature type="region of interest" description="Disordered" evidence="1">
    <location>
        <begin position="502"/>
        <end position="526"/>
    </location>
</feature>
<dbReference type="GeneID" id="94287023"/>
<feature type="compositionally biased region" description="Polar residues" evidence="1">
    <location>
        <begin position="832"/>
        <end position="844"/>
    </location>
</feature>
<sequence>MTEARRLHGPTAEATRGGVKRSFPSVNEGRLTSMVGRAAEVGGGGTARQPPTSISQGSSQCISGNRSVSSSLVLSSDTVLASLDVPPSEPIASGEMLLPSPLWDTASASQSAQDLDRVPSLVAVSSELRASLEFPPQLDIKAEEELRELWSALWSATHSRSALQAALEKRRARWNPYRPVRGGPGVKDEILRSQVVEFRSTVPTDSLYIHGVAVPLQVMASADSVIPRDASATVSTQWITPASPDGTRERQKRHTSNTEETEEVLVMDRPSSVVFQSRLLTPTSPTRVSHGTALQSSSHSAARRAKSQAALFSYLSKPAAFFAAAGHTAEGAARRMSGSLMSFAHLFQAADDMDASGVVTAFGMAQKDIQECGVKGCRRLCFPLLPNVPPVHKSESSSLDGGLSPHMTPARPPPPGSSGPCPVAPSRDLDMISDDSIEVEVLQDGKGDSRGSLQPTALLAEKGHHRGGSLIAPIVSLPGRRKCRRERPSTACMHGVTVTPGEAISTNRAPRGLAHPLSSTQRRASSACSDSIPVAASPYATRSDAIAASLLMGGTRTRKESGRGGVPLFDTTSKSRNIAAKASSPPPPRVSAHRRLLRLEQQVSNGEQRTVSPVVVKATESGNQLPRQKRLQSALGASQNRGGRASESTTRGKLTPVARTALRAPCPAHLKHEDRATAARTTGMNASAQRSLELFELRSRITMRALPRQRSLSPILQTETESAKTKSVTAEPASPELSAPAPQRRAILFSTQLPSRRRRQRRTVQAKKDPEAGNSARLRRDLSEKVPEGLHLRSPCEGAVNVSTTERQQLTTLVPPSIMSASIPSDKRNLLISGQRSGNTPQRSASKERGVSAVLKRPATAQR</sequence>